<dbReference type="PANTHER" id="PTHR18034:SF3">
    <property type="entry name" value="PRE-MRNA-SPLICING FACTOR CWC22 HOMOLOG"/>
    <property type="match status" value="1"/>
</dbReference>
<feature type="compositionally biased region" description="Basic and acidic residues" evidence="6">
    <location>
        <begin position="1026"/>
        <end position="1054"/>
    </location>
</feature>
<evidence type="ECO:0000256" key="3">
    <source>
        <dbReference type="ARBA" id="ARBA00022664"/>
    </source>
</evidence>
<feature type="compositionally biased region" description="Low complexity" evidence="6">
    <location>
        <begin position="686"/>
        <end position="697"/>
    </location>
</feature>
<reference evidence="8" key="1">
    <citation type="journal article" date="2023" name="PLoS Negl. Trop. Dis.">
        <title>A genome sequence for Biomphalaria pfeifferi, the major vector snail for the human-infecting parasite Schistosoma mansoni.</title>
        <authorList>
            <person name="Bu L."/>
            <person name="Lu L."/>
            <person name="Laidemitt M.R."/>
            <person name="Zhang S.M."/>
            <person name="Mutuku M."/>
            <person name="Mkoji G."/>
            <person name="Steinauer M."/>
            <person name="Loker E.S."/>
        </authorList>
    </citation>
    <scope>NUCLEOTIDE SEQUENCE</scope>
    <source>
        <strain evidence="8">KasaAsao</strain>
    </source>
</reference>
<evidence type="ECO:0000256" key="6">
    <source>
        <dbReference type="SAM" id="MobiDB-lite"/>
    </source>
</evidence>
<evidence type="ECO:0000313" key="8">
    <source>
        <dbReference type="EMBL" id="KAK0042662.1"/>
    </source>
</evidence>
<sequence length="1054" mass="121826">MPRKRQDSPRNGHDKSENRQDSSRKGQDKNEKRQESSRNGQGKSENRQDSSRSGHDKSEKRQESSRTNQDKSENRQNSSRSGQDKSENRHDSSRSGQDKSENRQDSSRNSRDKSENRHDSSRSGQDKSETSGKGPLETGKKSDDLMSRTGGAYIPPAKLRMMQEQISDKSSTAYQRMSWEALKKSINGLINKVNISNLINIVKELFQENIVRGRGLLARSMIQAQAASPTFTHVYAALVAVINTKFPQNGELILRRLILMFRRGYRRNDKNLCLSTTRFIAHLVNQQVAHEVIALEILTLLLETPTDDSVEVAIGFLKECGQKLTEVSPRGINSIFERLRNVLHEGQLDVRVQYMVEVMFAIRKDGFKDHPAVLSDLDLVEEAEQFTHLLQLEDAVSGDEMLNIFHEDPNFLENEEKYKELKKEILDEGSSDEESGDESGDSGSTDSDDDEEEAEKAEAEKQAIIDKTETNLVALRRVIYLTVQSSLDVNECAHKMLKMDLKPGQEVELCNMILDCCAQLRTYEKFFGLLGQRFCQIDKKYVEPFQQIFVDQYDTIHRLETQKLRNVAKFFAHLLHTDAISWGVLSVVKLTEDDTSSASRIFLKILFQELAEYMGLLKLNERLKDPTLAPFFAGIMPRDNPRNTRFSINFFTTIGLGGLTDELREHLKVMNKMAQQKQEEEEKSSSSESSDTSSESDSSSDSEDEPPKRKKQSKKQKASENDREKARNKDDRGSVSKPHSKQMNGRKSSPSEDSISIADRLLNMAQYGQTPNSKRREKGRRDKSSSPESDSRSKQRSRKVKRKDETKEQRDRSRRNREDSVHRTDSHERRRDESHRGPIDRRSGPTDRSKAQDERSYEASDKSHSGGERRHRDNRKEERERRRNSIHKKQNEDRYNDRRHNDDNRWSDDKRRQQEEEIRKSTADYQKGKRKNYDHYEKKRHDSSDSSEEDLDKLDHRRQIMESKSKKRHRLSEKEEETKSKKQVARKRKISEASSKSDNSSTSSSESSSTESSSEEEEVRRAKKSRLGEHKNVSRHRELSREKARVEDNRSKRR</sequence>
<keyword evidence="5" id="KW-0539">Nucleus</keyword>
<feature type="compositionally biased region" description="Basic and acidic residues" evidence="6">
    <location>
        <begin position="1"/>
        <end position="36"/>
    </location>
</feature>
<evidence type="ECO:0000256" key="2">
    <source>
        <dbReference type="ARBA" id="ARBA00006856"/>
    </source>
</evidence>
<name>A0AAD8EW74_BIOPF</name>
<proteinExistence type="inferred from homology"/>
<dbReference type="InterPro" id="IPR003890">
    <property type="entry name" value="MIF4G-like_typ-3"/>
</dbReference>
<feature type="region of interest" description="Disordered" evidence="6">
    <location>
        <begin position="1"/>
        <end position="151"/>
    </location>
</feature>
<reference evidence="8" key="2">
    <citation type="submission" date="2023-04" db="EMBL/GenBank/DDBJ databases">
        <authorList>
            <person name="Bu L."/>
            <person name="Lu L."/>
            <person name="Laidemitt M.R."/>
            <person name="Zhang S.M."/>
            <person name="Mutuku M."/>
            <person name="Mkoji G."/>
            <person name="Steinauer M."/>
            <person name="Loker E.S."/>
        </authorList>
    </citation>
    <scope>NUCLEOTIDE SEQUENCE</scope>
    <source>
        <strain evidence="8">KasaAsao</strain>
        <tissue evidence="8">Whole Snail</tissue>
    </source>
</reference>
<dbReference type="PANTHER" id="PTHR18034">
    <property type="entry name" value="CELL CYCLE CONTROL PROTEIN CWF22-RELATED"/>
    <property type="match status" value="1"/>
</dbReference>
<dbReference type="Gene3D" id="1.25.40.180">
    <property type="match status" value="1"/>
</dbReference>
<gene>
    <name evidence="8" type="ORF">Bpfe_027893</name>
</gene>
<dbReference type="Pfam" id="PF02847">
    <property type="entry name" value="MA3"/>
    <property type="match status" value="1"/>
</dbReference>
<dbReference type="EMBL" id="JASAOG010000235">
    <property type="protein sequence ID" value="KAK0042662.1"/>
    <property type="molecule type" value="Genomic_DNA"/>
</dbReference>
<dbReference type="SUPFAM" id="SSF48371">
    <property type="entry name" value="ARM repeat"/>
    <property type="match status" value="1"/>
</dbReference>
<dbReference type="Proteomes" id="UP001233172">
    <property type="component" value="Unassembled WGS sequence"/>
</dbReference>
<comment type="subcellular location">
    <subcellularLocation>
        <location evidence="1">Nucleus speckle</location>
    </subcellularLocation>
</comment>
<dbReference type="SMART" id="SM00543">
    <property type="entry name" value="MIF4G"/>
    <property type="match status" value="1"/>
</dbReference>
<dbReference type="InterPro" id="IPR003891">
    <property type="entry name" value="Initiation_fac_eIF4g_MI"/>
</dbReference>
<evidence type="ECO:0000313" key="9">
    <source>
        <dbReference type="Proteomes" id="UP001233172"/>
    </source>
</evidence>
<dbReference type="GO" id="GO:0000398">
    <property type="term" value="P:mRNA splicing, via spliceosome"/>
    <property type="evidence" value="ECO:0007669"/>
    <property type="project" value="TreeGrafter"/>
</dbReference>
<dbReference type="InterPro" id="IPR050781">
    <property type="entry name" value="CWC22_splicing_factor"/>
</dbReference>
<organism evidence="8 9">
    <name type="scientific">Biomphalaria pfeifferi</name>
    <name type="common">Bloodfluke planorb</name>
    <name type="synonym">Freshwater snail</name>
    <dbReference type="NCBI Taxonomy" id="112525"/>
    <lineage>
        <taxon>Eukaryota</taxon>
        <taxon>Metazoa</taxon>
        <taxon>Spiralia</taxon>
        <taxon>Lophotrochozoa</taxon>
        <taxon>Mollusca</taxon>
        <taxon>Gastropoda</taxon>
        <taxon>Heterobranchia</taxon>
        <taxon>Euthyneura</taxon>
        <taxon>Panpulmonata</taxon>
        <taxon>Hygrophila</taxon>
        <taxon>Lymnaeoidea</taxon>
        <taxon>Planorbidae</taxon>
        <taxon>Biomphalaria</taxon>
    </lineage>
</organism>
<feature type="compositionally biased region" description="Basic and acidic residues" evidence="6">
    <location>
        <begin position="44"/>
        <end position="74"/>
    </location>
</feature>
<dbReference type="FunFam" id="1.25.40.180:FF:000004">
    <property type="entry name" value="pre-mRNA-splicing factor CWC22 homolog"/>
    <property type="match status" value="1"/>
</dbReference>
<comment type="caution">
    <text evidence="8">The sequence shown here is derived from an EMBL/GenBank/DDBJ whole genome shotgun (WGS) entry which is preliminary data.</text>
</comment>
<dbReference type="GO" id="GO:0003723">
    <property type="term" value="F:RNA binding"/>
    <property type="evidence" value="ECO:0007669"/>
    <property type="project" value="InterPro"/>
</dbReference>
<keyword evidence="3" id="KW-0507">mRNA processing</keyword>
<dbReference type="SMART" id="SM00544">
    <property type="entry name" value="MA3"/>
    <property type="match status" value="1"/>
</dbReference>
<dbReference type="Pfam" id="PF02854">
    <property type="entry name" value="MIF4G"/>
    <property type="match status" value="1"/>
</dbReference>
<evidence type="ECO:0000259" key="7">
    <source>
        <dbReference type="PROSITE" id="PS51366"/>
    </source>
</evidence>
<feature type="compositionally biased region" description="Basic and acidic residues" evidence="6">
    <location>
        <begin position="931"/>
        <end position="944"/>
    </location>
</feature>
<feature type="compositionally biased region" description="Acidic residues" evidence="6">
    <location>
        <begin position="427"/>
        <end position="455"/>
    </location>
</feature>
<keyword evidence="9" id="KW-1185">Reference proteome</keyword>
<dbReference type="GO" id="GO:0071013">
    <property type="term" value="C:catalytic step 2 spliceosome"/>
    <property type="evidence" value="ECO:0007669"/>
    <property type="project" value="TreeGrafter"/>
</dbReference>
<feature type="region of interest" description="Disordered" evidence="6">
    <location>
        <begin position="671"/>
        <end position="1054"/>
    </location>
</feature>
<feature type="compositionally biased region" description="Basic and acidic residues" evidence="6">
    <location>
        <begin position="802"/>
        <end position="922"/>
    </location>
</feature>
<feature type="compositionally biased region" description="Polar residues" evidence="6">
    <location>
        <begin position="741"/>
        <end position="754"/>
    </location>
</feature>
<comment type="similarity">
    <text evidence="2">Belongs to the CWC22 family.</text>
</comment>
<evidence type="ECO:0000256" key="4">
    <source>
        <dbReference type="ARBA" id="ARBA00023187"/>
    </source>
</evidence>
<evidence type="ECO:0000256" key="5">
    <source>
        <dbReference type="ARBA" id="ARBA00023242"/>
    </source>
</evidence>
<dbReference type="InterPro" id="IPR016024">
    <property type="entry name" value="ARM-type_fold"/>
</dbReference>
<feature type="compositionally biased region" description="Basic and acidic residues" evidence="6">
    <location>
        <begin position="953"/>
        <end position="964"/>
    </location>
</feature>
<keyword evidence="4" id="KW-0508">mRNA splicing</keyword>
<dbReference type="AlphaFoldDB" id="A0AAD8EW74"/>
<feature type="compositionally biased region" description="Basic and acidic residues" evidence="6">
    <location>
        <begin position="717"/>
        <end position="734"/>
    </location>
</feature>
<feature type="compositionally biased region" description="Basic and acidic residues" evidence="6">
    <location>
        <begin position="82"/>
        <end position="130"/>
    </location>
</feature>
<dbReference type="PROSITE" id="PS51366">
    <property type="entry name" value="MI"/>
    <property type="match status" value="1"/>
</dbReference>
<accession>A0AAD8EW74</accession>
<feature type="domain" description="MI" evidence="7">
    <location>
        <begin position="474"/>
        <end position="590"/>
    </location>
</feature>
<protein>
    <submittedName>
        <fullName evidence="8">Pre-mRNA-splicing factor CWC22</fullName>
    </submittedName>
</protein>
<dbReference type="GO" id="GO:0016607">
    <property type="term" value="C:nuclear speck"/>
    <property type="evidence" value="ECO:0007669"/>
    <property type="project" value="UniProtKB-SubCell"/>
</dbReference>
<feature type="region of interest" description="Disordered" evidence="6">
    <location>
        <begin position="426"/>
        <end position="462"/>
    </location>
</feature>
<evidence type="ECO:0000256" key="1">
    <source>
        <dbReference type="ARBA" id="ARBA00004324"/>
    </source>
</evidence>
<feature type="compositionally biased region" description="Basic and acidic residues" evidence="6">
    <location>
        <begin position="779"/>
        <end position="793"/>
    </location>
</feature>
<feature type="compositionally biased region" description="Low complexity" evidence="6">
    <location>
        <begin position="992"/>
        <end position="1012"/>
    </location>
</feature>